<evidence type="ECO:0000256" key="4">
    <source>
        <dbReference type="ARBA" id="ARBA00022692"/>
    </source>
</evidence>
<evidence type="ECO:0000256" key="5">
    <source>
        <dbReference type="ARBA" id="ARBA00023136"/>
    </source>
</evidence>
<dbReference type="PROSITE" id="PS52016">
    <property type="entry name" value="TONB_DEPENDENT_REC_3"/>
    <property type="match status" value="1"/>
</dbReference>
<dbReference type="Gene3D" id="2.170.130.10">
    <property type="entry name" value="TonB-dependent receptor, plug domain"/>
    <property type="match status" value="1"/>
</dbReference>
<dbReference type="EMBL" id="JAKEVZ010000012">
    <property type="protein sequence ID" value="MCF1752482.1"/>
    <property type="molecule type" value="Genomic_DNA"/>
</dbReference>
<dbReference type="Proteomes" id="UP001201449">
    <property type="component" value="Unassembled WGS sequence"/>
</dbReference>
<evidence type="ECO:0000256" key="6">
    <source>
        <dbReference type="ARBA" id="ARBA00023237"/>
    </source>
</evidence>
<evidence type="ECO:0000256" key="2">
    <source>
        <dbReference type="ARBA" id="ARBA00022448"/>
    </source>
</evidence>
<evidence type="ECO:0000259" key="8">
    <source>
        <dbReference type="Pfam" id="PF07715"/>
    </source>
</evidence>
<name>A0ABS9BXK8_9BACT</name>
<comment type="subcellular location">
    <subcellularLocation>
        <location evidence="1 7">Cell outer membrane</location>
        <topology evidence="1 7">Multi-pass membrane protein</topology>
    </subcellularLocation>
</comment>
<dbReference type="SUPFAM" id="SSF49464">
    <property type="entry name" value="Carboxypeptidase regulatory domain-like"/>
    <property type="match status" value="1"/>
</dbReference>
<evidence type="ECO:0000313" key="10">
    <source>
        <dbReference type="Proteomes" id="UP001201449"/>
    </source>
</evidence>
<keyword evidence="4 7" id="KW-0812">Transmembrane</keyword>
<comment type="caution">
    <text evidence="9">The sequence shown here is derived from an EMBL/GenBank/DDBJ whole genome shotgun (WGS) entry which is preliminary data.</text>
</comment>
<evidence type="ECO:0000256" key="3">
    <source>
        <dbReference type="ARBA" id="ARBA00022452"/>
    </source>
</evidence>
<dbReference type="Gene3D" id="2.40.170.20">
    <property type="entry name" value="TonB-dependent receptor, beta-barrel domain"/>
    <property type="match status" value="1"/>
</dbReference>
<keyword evidence="5 7" id="KW-0472">Membrane</keyword>
<comment type="similarity">
    <text evidence="7">Belongs to the TonB-dependent receptor family.</text>
</comment>
<keyword evidence="6 7" id="KW-0998">Cell outer membrane</keyword>
<keyword evidence="3 7" id="KW-1134">Transmembrane beta strand</keyword>
<dbReference type="InterPro" id="IPR037066">
    <property type="entry name" value="Plug_dom_sf"/>
</dbReference>
<evidence type="ECO:0000256" key="1">
    <source>
        <dbReference type="ARBA" id="ARBA00004571"/>
    </source>
</evidence>
<accession>A0ABS9BXK8</accession>
<feature type="domain" description="TonB-dependent receptor plug" evidence="8">
    <location>
        <begin position="274"/>
        <end position="351"/>
    </location>
</feature>
<dbReference type="InterPro" id="IPR008969">
    <property type="entry name" value="CarboxyPept-like_regulatory"/>
</dbReference>
<dbReference type="InterPro" id="IPR039426">
    <property type="entry name" value="TonB-dep_rcpt-like"/>
</dbReference>
<organism evidence="9 10">
    <name type="scientific">Mariniradius sediminis</name>
    <dbReference type="NCBI Taxonomy" id="2909237"/>
    <lineage>
        <taxon>Bacteria</taxon>
        <taxon>Pseudomonadati</taxon>
        <taxon>Bacteroidota</taxon>
        <taxon>Cytophagia</taxon>
        <taxon>Cytophagales</taxon>
        <taxon>Cyclobacteriaceae</taxon>
        <taxon>Mariniradius</taxon>
    </lineage>
</organism>
<evidence type="ECO:0000256" key="7">
    <source>
        <dbReference type="PROSITE-ProRule" id="PRU01360"/>
    </source>
</evidence>
<dbReference type="Pfam" id="PF07715">
    <property type="entry name" value="Plug"/>
    <property type="match status" value="1"/>
</dbReference>
<dbReference type="RefSeq" id="WP_234862369.1">
    <property type="nucleotide sequence ID" value="NZ_JAKEVZ010000012.1"/>
</dbReference>
<evidence type="ECO:0000313" key="9">
    <source>
        <dbReference type="EMBL" id="MCF1752482.1"/>
    </source>
</evidence>
<sequence length="917" mass="103391">MSIRAIILLILIGIGRLGFAQEISQDGQRITGLFPGISFERFASQIESKTEFRFYFDDKALSETQVNISAKENTLSQILTGIFEGSEFRFFIDERKRVFITQGAPLDNSLNPDFFKTLEDQQTLDSLQRQKDIDRVYSRNKLYILGETNPSKTGTATLRGNITSLENGTPVNGAIVFEKVNYTRAISNDKGNYEIKLPTGRHVLFIQNLGGFVEQRQINLMGDGILDISIEENIISLSEVTISSEKMSNIGRPEMGVQKLNIASMKKIPAVLGEVDVIRSILTLPGVQTVGEASVGFNVRGGAADQNLILYNHSTIYNPSHLFGLFSAFNPDLVESVDLYKAGVPVKYGGRLSSVLNVNGKYGNPDKVTVRGGIGLLTGRLSVDGPLGPNTSFSLGARSTYSDWLLKILEENTDFQNGAANFYDFDLHFSQKIGQKNVIRFNGYGSRDRFRFDPDTTFQYQNQNFNLGWTHYFNEKLEMEVVLGRDSYEFGIEGRDNPSNAYNFGFDIKQNFAKANFRYELDERHTLQFGINTLQYQLSPGSIAPEGPESIVVPKTVSQEQAFETAIFLGDDFEVNDKLTVNYGARYVFYSFVGPNTVNLYQEGVPRTPASLIGERTYGSGETIQSYSGPEFRISGRYAINNISSVKLGYNTNRQFIHLLTNNAAIAPTDIWKLSDPHIKPQWGDQISLGYYRNFKVDKYEFSVEAYHRNMRNLIDFRSGAVLILNEALEQSVLNTDGRAYGAEFLLRKNQGKLSGWVSYTYSRSLLRTAAAETAEKINNGEWYPSNFDQPHNVVLVTNYAWSRRFSTSLLGNYSTGRPITLPVAKFSYGGSERVYFSERNAYRIPDYFRLDFSMNIEGNHKVRKLAHSSWSIGVYNLLGRRNPYSVYFTPVNGVLKGYQLSIFAEPIPFITYNFRF</sequence>
<dbReference type="SUPFAM" id="SSF56935">
    <property type="entry name" value="Porins"/>
    <property type="match status" value="1"/>
</dbReference>
<dbReference type="InterPro" id="IPR012910">
    <property type="entry name" value="Plug_dom"/>
</dbReference>
<keyword evidence="2 7" id="KW-0813">Transport</keyword>
<protein>
    <submittedName>
        <fullName evidence="9">Carboxypeptidase-like regulatory domain-containing protein</fullName>
    </submittedName>
</protein>
<dbReference type="InterPro" id="IPR036942">
    <property type="entry name" value="Beta-barrel_TonB_sf"/>
</dbReference>
<proteinExistence type="inferred from homology"/>
<gene>
    <name evidence="9" type="ORF">L0U89_15590</name>
</gene>
<reference evidence="9 10" key="1">
    <citation type="submission" date="2022-01" db="EMBL/GenBank/DDBJ databases">
        <title>Mariniradius saccharolyticus sp. nov., isolated from sediment of a river.</title>
        <authorList>
            <person name="Liu H."/>
        </authorList>
    </citation>
    <scope>NUCLEOTIDE SEQUENCE [LARGE SCALE GENOMIC DNA]</scope>
    <source>
        <strain evidence="9 10">RY-2</strain>
    </source>
</reference>
<keyword evidence="10" id="KW-1185">Reference proteome</keyword>